<reference evidence="2 3" key="1">
    <citation type="journal article" date="2014" name="Nat. Commun.">
        <title>Multiple recent horizontal transfers of a large genomic region in cheese making fungi.</title>
        <authorList>
            <person name="Cheeseman K."/>
            <person name="Ropars J."/>
            <person name="Renault P."/>
            <person name="Dupont J."/>
            <person name="Gouzy J."/>
            <person name="Branca A."/>
            <person name="Abraham A.L."/>
            <person name="Ceppi M."/>
            <person name="Conseiller E."/>
            <person name="Debuchy R."/>
            <person name="Malagnac F."/>
            <person name="Goarin A."/>
            <person name="Silar P."/>
            <person name="Lacoste S."/>
            <person name="Sallet E."/>
            <person name="Bensimon A."/>
            <person name="Giraud T."/>
            <person name="Brygoo Y."/>
        </authorList>
    </citation>
    <scope>NUCLEOTIDE SEQUENCE [LARGE SCALE GENOMIC DNA]</scope>
    <source>
        <strain evidence="3">FM 013</strain>
    </source>
</reference>
<gene>
    <name evidence="2" type="ORF">PCAMFM013_S022g000024</name>
</gene>
<dbReference type="EMBL" id="HG793155">
    <property type="protein sequence ID" value="CRL27344.1"/>
    <property type="molecule type" value="Genomic_DNA"/>
</dbReference>
<protein>
    <submittedName>
        <fullName evidence="2">Str. FM013</fullName>
    </submittedName>
</protein>
<dbReference type="AlphaFoldDB" id="A0A0G4PLZ0"/>
<dbReference type="Proteomes" id="UP000053732">
    <property type="component" value="Unassembled WGS sequence"/>
</dbReference>
<name>A0A0G4PLZ0_PENC3</name>
<evidence type="ECO:0000256" key="1">
    <source>
        <dbReference type="SAM" id="MobiDB-lite"/>
    </source>
</evidence>
<organism evidence="2 3">
    <name type="scientific">Penicillium camemberti (strain FM 013)</name>
    <dbReference type="NCBI Taxonomy" id="1429867"/>
    <lineage>
        <taxon>Eukaryota</taxon>
        <taxon>Fungi</taxon>
        <taxon>Dikarya</taxon>
        <taxon>Ascomycota</taxon>
        <taxon>Pezizomycotina</taxon>
        <taxon>Eurotiomycetes</taxon>
        <taxon>Eurotiomycetidae</taxon>
        <taxon>Eurotiales</taxon>
        <taxon>Aspergillaceae</taxon>
        <taxon>Penicillium</taxon>
    </lineage>
</organism>
<evidence type="ECO:0000313" key="2">
    <source>
        <dbReference type="EMBL" id="CRL27344.1"/>
    </source>
</evidence>
<feature type="compositionally biased region" description="Basic residues" evidence="1">
    <location>
        <begin position="93"/>
        <end position="103"/>
    </location>
</feature>
<feature type="compositionally biased region" description="Polar residues" evidence="1">
    <location>
        <begin position="42"/>
        <end position="54"/>
    </location>
</feature>
<feature type="compositionally biased region" description="Polar residues" evidence="1">
    <location>
        <begin position="106"/>
        <end position="124"/>
    </location>
</feature>
<feature type="region of interest" description="Disordered" evidence="1">
    <location>
        <begin position="42"/>
        <end position="160"/>
    </location>
</feature>
<evidence type="ECO:0000313" key="3">
    <source>
        <dbReference type="Proteomes" id="UP000053732"/>
    </source>
</evidence>
<accession>A0A0G4PLZ0</accession>
<keyword evidence="3" id="KW-1185">Reference proteome</keyword>
<proteinExistence type="predicted"/>
<sequence length="289" mass="32585">MSHDGNPFNVTGFVFAEVPTNYFYGPTYNPLPSEIGLKSSIHPSVPQSESWLTGSVSSTVTPSPRPISRYREIRPRPAPTSPQLETKNEEKQRVRRPTKKARRTVSGVTGATNHSVGRNETSTAKKPRMSSHDSATQGPRSRSRDYPPYNQEGSPQAPVEALQKALKAQVLHSLRVLRKIAMDYRAFNLDSEIIDGWVAEIEGVDTKTIPIASSMTVQMFVPFERLNSILTECITATGPMRSFTIRDQALELLEYILTHAEKYYLVQSAQVYFDIGRWIERLNQTKMRQ</sequence>